<dbReference type="Proteomes" id="UP001221898">
    <property type="component" value="Unassembled WGS sequence"/>
</dbReference>
<evidence type="ECO:0000256" key="4">
    <source>
        <dbReference type="ARBA" id="ARBA00022889"/>
    </source>
</evidence>
<protein>
    <recommendedName>
        <fullName evidence="9">Mesothelin-like protein</fullName>
    </recommendedName>
</protein>
<accession>A0AAD7RX69</accession>
<evidence type="ECO:0000313" key="8">
    <source>
        <dbReference type="Proteomes" id="UP001221898"/>
    </source>
</evidence>
<evidence type="ECO:0000313" key="7">
    <source>
        <dbReference type="EMBL" id="KAJ8391835.1"/>
    </source>
</evidence>
<comment type="subcellular location">
    <subcellularLocation>
        <location evidence="1">Membrane</location>
    </subcellularLocation>
</comment>
<keyword evidence="3" id="KW-0732">Signal</keyword>
<gene>
    <name evidence="7" type="ORF">AAFF_G00084510</name>
</gene>
<organism evidence="7 8">
    <name type="scientific">Aldrovandia affinis</name>
    <dbReference type="NCBI Taxonomy" id="143900"/>
    <lineage>
        <taxon>Eukaryota</taxon>
        <taxon>Metazoa</taxon>
        <taxon>Chordata</taxon>
        <taxon>Craniata</taxon>
        <taxon>Vertebrata</taxon>
        <taxon>Euteleostomi</taxon>
        <taxon>Actinopterygii</taxon>
        <taxon>Neopterygii</taxon>
        <taxon>Teleostei</taxon>
        <taxon>Notacanthiformes</taxon>
        <taxon>Halosauridae</taxon>
        <taxon>Aldrovandia</taxon>
    </lineage>
</organism>
<keyword evidence="5" id="KW-0472">Membrane</keyword>
<evidence type="ECO:0000256" key="3">
    <source>
        <dbReference type="ARBA" id="ARBA00022729"/>
    </source>
</evidence>
<dbReference type="PANTHER" id="PTHR23412:SF6">
    <property type="entry name" value="MESOTHELIN"/>
    <property type="match status" value="1"/>
</dbReference>
<keyword evidence="8" id="KW-1185">Reference proteome</keyword>
<dbReference type="EMBL" id="JAINUG010000152">
    <property type="protein sequence ID" value="KAJ8391835.1"/>
    <property type="molecule type" value="Genomic_DNA"/>
</dbReference>
<dbReference type="GO" id="GO:0009986">
    <property type="term" value="C:cell surface"/>
    <property type="evidence" value="ECO:0007669"/>
    <property type="project" value="TreeGrafter"/>
</dbReference>
<comment type="caution">
    <text evidence="7">The sequence shown here is derived from an EMBL/GenBank/DDBJ whole genome shotgun (WGS) entry which is preliminary data.</text>
</comment>
<keyword evidence="4" id="KW-0130">Cell adhesion</keyword>
<dbReference type="PANTHER" id="PTHR23412">
    <property type="entry name" value="STEREOCILIN RELATED"/>
    <property type="match status" value="1"/>
</dbReference>
<proteinExistence type="inferred from homology"/>
<reference evidence="7" key="1">
    <citation type="journal article" date="2023" name="Science">
        <title>Genome structures resolve the early diversification of teleost fishes.</title>
        <authorList>
            <person name="Parey E."/>
            <person name="Louis A."/>
            <person name="Montfort J."/>
            <person name="Bouchez O."/>
            <person name="Roques C."/>
            <person name="Iampietro C."/>
            <person name="Lluch J."/>
            <person name="Castinel A."/>
            <person name="Donnadieu C."/>
            <person name="Desvignes T."/>
            <person name="Floi Bucao C."/>
            <person name="Jouanno E."/>
            <person name="Wen M."/>
            <person name="Mejri S."/>
            <person name="Dirks R."/>
            <person name="Jansen H."/>
            <person name="Henkel C."/>
            <person name="Chen W.J."/>
            <person name="Zahm M."/>
            <person name="Cabau C."/>
            <person name="Klopp C."/>
            <person name="Thompson A.W."/>
            <person name="Robinson-Rechavi M."/>
            <person name="Braasch I."/>
            <person name="Lecointre G."/>
            <person name="Bobe J."/>
            <person name="Postlethwait J.H."/>
            <person name="Berthelot C."/>
            <person name="Roest Crollius H."/>
            <person name="Guiguen Y."/>
        </authorList>
    </citation>
    <scope>NUCLEOTIDE SEQUENCE</scope>
    <source>
        <strain evidence="7">NC1722</strain>
    </source>
</reference>
<dbReference type="GO" id="GO:0007160">
    <property type="term" value="P:cell-matrix adhesion"/>
    <property type="evidence" value="ECO:0007669"/>
    <property type="project" value="TreeGrafter"/>
</dbReference>
<dbReference type="GO" id="GO:0016020">
    <property type="term" value="C:membrane"/>
    <property type="evidence" value="ECO:0007669"/>
    <property type="project" value="UniProtKB-SubCell"/>
</dbReference>
<comment type="similarity">
    <text evidence="2">Belongs to the mesothelin family.</text>
</comment>
<evidence type="ECO:0008006" key="9">
    <source>
        <dbReference type="Google" id="ProtNLM"/>
    </source>
</evidence>
<evidence type="ECO:0000256" key="1">
    <source>
        <dbReference type="ARBA" id="ARBA00004370"/>
    </source>
</evidence>
<keyword evidence="6" id="KW-0325">Glycoprotein</keyword>
<evidence type="ECO:0000256" key="5">
    <source>
        <dbReference type="ARBA" id="ARBA00023136"/>
    </source>
</evidence>
<dbReference type="Pfam" id="PF06060">
    <property type="entry name" value="Mesothelin"/>
    <property type="match status" value="1"/>
</dbReference>
<evidence type="ECO:0000256" key="6">
    <source>
        <dbReference type="ARBA" id="ARBA00023180"/>
    </source>
</evidence>
<dbReference type="InterPro" id="IPR010335">
    <property type="entry name" value="Mesothelin"/>
</dbReference>
<name>A0AAD7RX69_9TELE</name>
<sequence length="2076" mass="230307">MGDFSTIVRVLTVTVIGIGFVTSLASAQPAQLTSENLATLLKCKLSSNLTYSTETWKLLFTNVSGVLDEALAKYSLMPAQLTSENLATLLKCKLSSNLTYSTETWKLLFTNVSGVLDEALAKYSLMTSVMGSPFVPEVLNAIGEVQINNFSEEKLTNISFIQKWFEIKLKPFLPSVSKEFLSCLSTKNFSCETYQAVVRALSEQISFMDRMQQQFVYSRFIYLFLSRNDTSGGSCLSNTDGSTDWLQKNFGNFSVFAPLEDLLTLNENFSGFESLTLLTPTQTAEVTLSSGALNNTYQINAVFDRLETDDPFQNIDEYLTQLSTHSELPEIRPAVRDIMMNRTFPIIKVNFPEFESQDWMAWFHIKLIPVLPSFKAEMLAITTSNISCTNYHIIVGGLSKVFDKMTSARKQEITQGLVDHIKGNAVQMKKTACKEDIQNDADYLRINLGPFSKVATYSDLKALNITGLEVLDSLSPGQKADLILDPRTDALENETTVKIVFSSLLESPEEGQLEQFFDAFVQATVQENVTIISNPAVRDTILNLTLTALAPQFPVFEPSDFALWFQVNLVVLLASFTPESLVVIPRDISCDSYRAILMGLDHSLASLASELKQGIEDENDDLGALDSLSPDQKVELLLDPNTGALENETIVQEVFTSLLKSPDDSQLDTFFDTFVDATNQRNLTVISNTAVRNLMLNLTLIALTSKFHLFEANNFTVWFQVNLVLLLPSINPSSLAVIPKNISCDSYHAIIKGCDNVVASLSTEQSQNIYSFALNYLSGRPTQGSSCILVEANDRDWLGKNFGQFRAYASYADYLKLKKDFNGVDVVDLLTQTQVTQLAATPGHLERAEDVKKIIAVIPTPDFGSFFDIVSPAIQENEANYSYEVKSAMLQEVFDKGDLSAPSITDTEVLLWLRVRLSPLLQNLTASQVASFFSIVQSRSCNTSQEAVNLLDSLRSTLNEETQNEVYNNILLSLKEPTPIHCYGKNSFYLFLRSAFLHFGNPNLTTFLSVMPSSRTSELINSILPSELSSFLSQPKVIDNNAELCTIFSNYNKTPDFLETQEDIPDDVRRLILPCVWPLALSSENETEVDLWFERRLKLYLTFLTKDLISSTDTQNAKCLPFRKIVSVLGNNYNYSSSDFGQGDVYNTIKPYLNTGTKPRCYKASDPQLNSTAWFVNYIGVFVTFISLADLNTFVPTDQINIFLEDPKNIQLFNNPAIPDNVTSFYTSQIYKQNPSFSPLLLPGQFTCEVPGSAYISLSHTESIHILEVLNQFCNSSVDPEVSAALGENFETINELTIKSLGQQGTGLTPGQIIAVSPSVLVSSLQTLSTVTGWQQGQSNALIQTLTAGGFLVKDASSLLSLGTLVGGVPSAKFRSIPLSELIAVAQNPLFITNMMNAPKIVRHTFISQIITMDQDPNILLQNVPHEMATEIPRVLLTFSQGPVELQNIVQKTWSHDQAAVIYERVATGTNDSEILTPSVLQGFTCNGVRKVKKFKIKNLIRACRPRRNRRKVVLKESQLTCMYHYIKNEVPQVFTDYPSDMLLYYNYTKVEQVQCRSYFKATGTADYTVLSKVLNKEASLLNNAKHCLGITGTSINRTNVEILGNMCCTLDGSYIETSDPLILEKLKNCNDLSEVQVTSIEKVLLTGNTLYGNVSTWNQQTLEDLGILPLYLTKQFWDRFDRLVKRKFLKKFMPQLRRNKTKRKKLSSLFKHSNSQRFKRAAGCTIGNITHSTIADGSFPFGYDASQFDLCLDVNIVRDNLAALTEKVFDENFQKTILAKLNQAYPTGIADEQVQVLGSVSRVASIDDINKWNVTKIDTLAALMDSDDGQWEPDKSKAIIMKYLSTAGNSLGTAELNSIGGTNLCSLSTSVLKSIAPDSLRRASALDISSCSLEQKKEIYKLANTSFSDLRNDTGSFYHLISPYLSGAPIDDIRTMSAQNLSMDISTFKSLDQEVILNLTVNEVRGLLGRSLADLKIFENDTVIQEWISAQPQSELNKLDVGLTGGTADPRPVTTAGLSSTSNATVMDVTIAVTIPTNPSTSGNGMSSGSTHPTPASASLPFFLWLMIIVLQTLL</sequence>
<evidence type="ECO:0000256" key="2">
    <source>
        <dbReference type="ARBA" id="ARBA00011016"/>
    </source>
</evidence>
<dbReference type="InterPro" id="IPR026664">
    <property type="entry name" value="Stereocilin-rel"/>
</dbReference>